<accession>A0A8S9M301</accession>
<dbReference type="EMBL" id="QGKY02000089">
    <property type="protein sequence ID" value="KAF2612707.1"/>
    <property type="molecule type" value="Genomic_DNA"/>
</dbReference>
<comment type="caution">
    <text evidence="1">The sequence shown here is derived from an EMBL/GenBank/DDBJ whole genome shotgun (WGS) entry which is preliminary data.</text>
</comment>
<evidence type="ECO:0000313" key="1">
    <source>
        <dbReference type="EMBL" id="KAF2612707.1"/>
    </source>
</evidence>
<gene>
    <name evidence="1" type="ORF">F2Q70_00010950</name>
</gene>
<reference evidence="1" key="1">
    <citation type="submission" date="2019-12" db="EMBL/GenBank/DDBJ databases">
        <title>Genome sequencing and annotation of Brassica cretica.</title>
        <authorList>
            <person name="Studholme D.J."/>
            <person name="Sarris P.F."/>
        </authorList>
    </citation>
    <scope>NUCLEOTIDE SEQUENCE</scope>
    <source>
        <strain evidence="1">PFS-102/07</strain>
        <tissue evidence="1">Leaf</tissue>
    </source>
</reference>
<name>A0A8S9M301_BRACR</name>
<organism evidence="1">
    <name type="scientific">Brassica cretica</name>
    <name type="common">Mustard</name>
    <dbReference type="NCBI Taxonomy" id="69181"/>
    <lineage>
        <taxon>Eukaryota</taxon>
        <taxon>Viridiplantae</taxon>
        <taxon>Streptophyta</taxon>
        <taxon>Embryophyta</taxon>
        <taxon>Tracheophyta</taxon>
        <taxon>Spermatophyta</taxon>
        <taxon>Magnoliopsida</taxon>
        <taxon>eudicotyledons</taxon>
        <taxon>Gunneridae</taxon>
        <taxon>Pentapetalae</taxon>
        <taxon>rosids</taxon>
        <taxon>malvids</taxon>
        <taxon>Brassicales</taxon>
        <taxon>Brassicaceae</taxon>
        <taxon>Brassiceae</taxon>
        <taxon>Brassica</taxon>
    </lineage>
</organism>
<protein>
    <submittedName>
        <fullName evidence="1">Uncharacterized protein</fullName>
    </submittedName>
</protein>
<proteinExistence type="predicted"/>
<dbReference type="AlphaFoldDB" id="A0A8S9M301"/>
<sequence>MALCHMGVNGSGRERIPHARAAAAVWPARLGVGFGFGGDLTLKSPPRSSRDFRQRAHVRHQLQKVARLLFFINSSPPSFLFKFLRNKKSPNPST</sequence>